<evidence type="ECO:0000259" key="2">
    <source>
        <dbReference type="SMART" id="SM01111"/>
    </source>
</evidence>
<evidence type="ECO:0000313" key="3">
    <source>
        <dbReference type="EMBL" id="CAK9208506.1"/>
    </source>
</evidence>
<dbReference type="SUPFAM" id="SSF51322">
    <property type="entry name" value="Cyanovirin-N"/>
    <property type="match status" value="1"/>
</dbReference>
<feature type="signal peptide" evidence="1">
    <location>
        <begin position="1"/>
        <end position="27"/>
    </location>
</feature>
<dbReference type="EMBL" id="OZ019909">
    <property type="protein sequence ID" value="CAK9208506.1"/>
    <property type="molecule type" value="Genomic_DNA"/>
</dbReference>
<evidence type="ECO:0000256" key="1">
    <source>
        <dbReference type="SAM" id="SignalP"/>
    </source>
</evidence>
<dbReference type="InterPro" id="IPR036673">
    <property type="entry name" value="Cyanovirin-N_sf"/>
</dbReference>
<sequence length="134" mass="13638">MASQKMALLAVAAGLLCMSALLNGAEASCGGFTASCQEPFSVTGSVVSANCANDAGNFASSSLDLNPFISNNNGNLVEGADYIATCTPEGFALIGSPFFIYANCAQDNGNVVSTSYDINNNVSNDNGVLAWNSC</sequence>
<dbReference type="SMART" id="SM01111">
    <property type="entry name" value="CVNH"/>
    <property type="match status" value="1"/>
</dbReference>
<name>A0ABP0TYI8_9BRYO</name>
<feature type="chain" id="PRO_5045436901" description="Cyanovirin-N domain-containing protein" evidence="1">
    <location>
        <begin position="28"/>
        <end position="134"/>
    </location>
</feature>
<protein>
    <recommendedName>
        <fullName evidence="2">Cyanovirin-N domain-containing protein</fullName>
    </recommendedName>
</protein>
<keyword evidence="4" id="KW-1185">Reference proteome</keyword>
<organism evidence="3 4">
    <name type="scientific">Sphagnum troendelagicum</name>
    <dbReference type="NCBI Taxonomy" id="128251"/>
    <lineage>
        <taxon>Eukaryota</taxon>
        <taxon>Viridiplantae</taxon>
        <taxon>Streptophyta</taxon>
        <taxon>Embryophyta</taxon>
        <taxon>Bryophyta</taxon>
        <taxon>Sphagnophytina</taxon>
        <taxon>Sphagnopsida</taxon>
        <taxon>Sphagnales</taxon>
        <taxon>Sphagnaceae</taxon>
        <taxon>Sphagnum</taxon>
    </lineage>
</organism>
<gene>
    <name evidence="3" type="ORF">CSSPTR1EN2_LOCUS9217</name>
</gene>
<dbReference type="Proteomes" id="UP001497512">
    <property type="component" value="Chromosome 17"/>
</dbReference>
<keyword evidence="1" id="KW-0732">Signal</keyword>
<evidence type="ECO:0000313" key="4">
    <source>
        <dbReference type="Proteomes" id="UP001497512"/>
    </source>
</evidence>
<feature type="domain" description="Cyanovirin-N" evidence="2">
    <location>
        <begin position="31"/>
        <end position="131"/>
    </location>
</feature>
<reference evidence="3" key="1">
    <citation type="submission" date="2024-02" db="EMBL/GenBank/DDBJ databases">
        <authorList>
            <consortium name="ELIXIR-Norway"/>
            <consortium name="Elixir Norway"/>
        </authorList>
    </citation>
    <scope>NUCLEOTIDE SEQUENCE</scope>
</reference>
<dbReference type="Pfam" id="PF08881">
    <property type="entry name" value="CVNH"/>
    <property type="match status" value="1"/>
</dbReference>
<dbReference type="InterPro" id="IPR011058">
    <property type="entry name" value="Cyanovirin-N"/>
</dbReference>
<dbReference type="Gene3D" id="2.30.60.10">
    <property type="entry name" value="Cyanovirin-N"/>
    <property type="match status" value="1"/>
</dbReference>
<accession>A0ABP0TYI8</accession>
<proteinExistence type="predicted"/>